<dbReference type="AlphaFoldDB" id="A0A2R6WNC8"/>
<evidence type="ECO:0000313" key="1">
    <source>
        <dbReference type="EMBL" id="PTQ35365.1"/>
    </source>
</evidence>
<dbReference type="Gramene" id="Mp2g22290.1">
    <property type="protein sequence ID" value="Mp2g22290.1.cds1"/>
    <property type="gene ID" value="Mp2g22290"/>
</dbReference>
<accession>A0A2R6WNC8</accession>
<organism evidence="1 2">
    <name type="scientific">Marchantia polymorpha</name>
    <name type="common">Common liverwort</name>
    <name type="synonym">Marchantia aquatica</name>
    <dbReference type="NCBI Taxonomy" id="3197"/>
    <lineage>
        <taxon>Eukaryota</taxon>
        <taxon>Viridiplantae</taxon>
        <taxon>Streptophyta</taxon>
        <taxon>Embryophyta</taxon>
        <taxon>Marchantiophyta</taxon>
        <taxon>Marchantiopsida</taxon>
        <taxon>Marchantiidae</taxon>
        <taxon>Marchantiales</taxon>
        <taxon>Marchantiaceae</taxon>
        <taxon>Marchantia</taxon>
    </lineage>
</organism>
<name>A0A2R6WNC8_MARPO</name>
<keyword evidence="2" id="KW-1185">Reference proteome</keyword>
<evidence type="ECO:0000313" key="2">
    <source>
        <dbReference type="Proteomes" id="UP000244005"/>
    </source>
</evidence>
<proteinExistence type="predicted"/>
<reference evidence="2" key="1">
    <citation type="journal article" date="2017" name="Cell">
        <title>Insights into land plant evolution garnered from the Marchantia polymorpha genome.</title>
        <authorList>
            <person name="Bowman J.L."/>
            <person name="Kohchi T."/>
            <person name="Yamato K.T."/>
            <person name="Jenkins J."/>
            <person name="Shu S."/>
            <person name="Ishizaki K."/>
            <person name="Yamaoka S."/>
            <person name="Nishihama R."/>
            <person name="Nakamura Y."/>
            <person name="Berger F."/>
            <person name="Adam C."/>
            <person name="Aki S.S."/>
            <person name="Althoff F."/>
            <person name="Araki T."/>
            <person name="Arteaga-Vazquez M.A."/>
            <person name="Balasubrmanian S."/>
            <person name="Barry K."/>
            <person name="Bauer D."/>
            <person name="Boehm C.R."/>
            <person name="Briginshaw L."/>
            <person name="Caballero-Perez J."/>
            <person name="Catarino B."/>
            <person name="Chen F."/>
            <person name="Chiyoda S."/>
            <person name="Chovatia M."/>
            <person name="Davies K.M."/>
            <person name="Delmans M."/>
            <person name="Demura T."/>
            <person name="Dierschke T."/>
            <person name="Dolan L."/>
            <person name="Dorantes-Acosta A.E."/>
            <person name="Eklund D.M."/>
            <person name="Florent S.N."/>
            <person name="Flores-Sandoval E."/>
            <person name="Fujiyama A."/>
            <person name="Fukuzawa H."/>
            <person name="Galik B."/>
            <person name="Grimanelli D."/>
            <person name="Grimwood J."/>
            <person name="Grossniklaus U."/>
            <person name="Hamada T."/>
            <person name="Haseloff J."/>
            <person name="Hetherington A.J."/>
            <person name="Higo A."/>
            <person name="Hirakawa Y."/>
            <person name="Hundley H.N."/>
            <person name="Ikeda Y."/>
            <person name="Inoue K."/>
            <person name="Inoue S.I."/>
            <person name="Ishida S."/>
            <person name="Jia Q."/>
            <person name="Kakita M."/>
            <person name="Kanazawa T."/>
            <person name="Kawai Y."/>
            <person name="Kawashima T."/>
            <person name="Kennedy M."/>
            <person name="Kinose K."/>
            <person name="Kinoshita T."/>
            <person name="Kohara Y."/>
            <person name="Koide E."/>
            <person name="Komatsu K."/>
            <person name="Kopischke S."/>
            <person name="Kubo M."/>
            <person name="Kyozuka J."/>
            <person name="Lagercrantz U."/>
            <person name="Lin S.S."/>
            <person name="Lindquist E."/>
            <person name="Lipzen A.M."/>
            <person name="Lu C.W."/>
            <person name="De Luna E."/>
            <person name="Martienssen R.A."/>
            <person name="Minamino N."/>
            <person name="Mizutani M."/>
            <person name="Mizutani M."/>
            <person name="Mochizuki N."/>
            <person name="Monte I."/>
            <person name="Mosher R."/>
            <person name="Nagasaki H."/>
            <person name="Nakagami H."/>
            <person name="Naramoto S."/>
            <person name="Nishitani K."/>
            <person name="Ohtani M."/>
            <person name="Okamoto T."/>
            <person name="Okumura M."/>
            <person name="Phillips J."/>
            <person name="Pollak B."/>
            <person name="Reinders A."/>
            <person name="Rovekamp M."/>
            <person name="Sano R."/>
            <person name="Sawa S."/>
            <person name="Schmid M.W."/>
            <person name="Shirakawa M."/>
            <person name="Solano R."/>
            <person name="Spunde A."/>
            <person name="Suetsugu N."/>
            <person name="Sugano S."/>
            <person name="Sugiyama A."/>
            <person name="Sun R."/>
            <person name="Suzuki Y."/>
            <person name="Takenaka M."/>
            <person name="Takezawa D."/>
            <person name="Tomogane H."/>
            <person name="Tsuzuki M."/>
            <person name="Ueda T."/>
            <person name="Umeda M."/>
            <person name="Ward J.M."/>
            <person name="Watanabe Y."/>
            <person name="Yazaki K."/>
            <person name="Yokoyama R."/>
            <person name="Yoshitake Y."/>
            <person name="Yotsui I."/>
            <person name="Zachgo S."/>
            <person name="Schmutz J."/>
        </authorList>
    </citation>
    <scope>NUCLEOTIDE SEQUENCE [LARGE SCALE GENOMIC DNA]</scope>
    <source>
        <strain evidence="2">Tak-1</strain>
    </source>
</reference>
<dbReference type="Proteomes" id="UP000244005">
    <property type="component" value="Unassembled WGS sequence"/>
</dbReference>
<protein>
    <submittedName>
        <fullName evidence="1">Uncharacterized protein</fullName>
    </submittedName>
</protein>
<sequence>MLSVGAALCCAKVATTSMKVCRALVRHTSTRSIYKFPICVFLKDHSSRTKNLPTDQCTCDKWLQRRLKVQSSRPRADEDAGGLENCSSGHFLSSEECHRGYTVSLARSGHEVQEDLIHNVIFVFC</sequence>
<dbReference type="EMBL" id="KZ772744">
    <property type="protein sequence ID" value="PTQ35365.1"/>
    <property type="molecule type" value="Genomic_DNA"/>
</dbReference>
<gene>
    <name evidence="1" type="ORF">MARPO_0072s0098</name>
</gene>